<feature type="transmembrane region" description="Helical" evidence="5">
    <location>
        <begin position="203"/>
        <end position="228"/>
    </location>
</feature>
<dbReference type="PANTHER" id="PTHR23508">
    <property type="entry name" value="CARBOXYLIC ACID TRANSPORTER PROTEIN HOMOLOG"/>
    <property type="match status" value="1"/>
</dbReference>
<evidence type="ECO:0000259" key="6">
    <source>
        <dbReference type="PROSITE" id="PS50850"/>
    </source>
</evidence>
<dbReference type="Gene3D" id="1.20.1250.20">
    <property type="entry name" value="MFS general substrate transporter like domains"/>
    <property type="match status" value="2"/>
</dbReference>
<evidence type="ECO:0000313" key="8">
    <source>
        <dbReference type="Proteomes" id="UP000242175"/>
    </source>
</evidence>
<organism evidence="7 8">
    <name type="scientific">Paraphotobacterium marinum</name>
    <dbReference type="NCBI Taxonomy" id="1755811"/>
    <lineage>
        <taxon>Bacteria</taxon>
        <taxon>Pseudomonadati</taxon>
        <taxon>Pseudomonadota</taxon>
        <taxon>Gammaproteobacteria</taxon>
        <taxon>Vibrionales</taxon>
        <taxon>Vibrionaceae</taxon>
        <taxon>Paraphotobacterium</taxon>
    </lineage>
</organism>
<evidence type="ECO:0000256" key="5">
    <source>
        <dbReference type="SAM" id="Phobius"/>
    </source>
</evidence>
<accession>A0A220VFT4</accession>
<evidence type="ECO:0000313" key="7">
    <source>
        <dbReference type="EMBL" id="ASK79225.1"/>
    </source>
</evidence>
<keyword evidence="8" id="KW-1185">Reference proteome</keyword>
<dbReference type="PANTHER" id="PTHR23508:SF10">
    <property type="entry name" value="CARBOXYLIC ACID TRANSPORTER PROTEIN HOMOLOG"/>
    <property type="match status" value="1"/>
</dbReference>
<feature type="domain" description="Major facilitator superfamily (MFS) profile" evidence="6">
    <location>
        <begin position="10"/>
        <end position="407"/>
    </location>
</feature>
<feature type="transmembrane region" description="Helical" evidence="5">
    <location>
        <begin position="383"/>
        <end position="404"/>
    </location>
</feature>
<dbReference type="Proteomes" id="UP000242175">
    <property type="component" value="Chromosome small"/>
</dbReference>
<sequence length="421" mass="46820">MKKNYFKVSFLFLSAWLFIILEYAIRVSDSVILPELSTQFNLIPSDLSLLSSAYYFTYVIFMIPAGMLIDRFGLYKVWILAIWLVSLGGFLFGYSKNIEELIFARALMGLGSNFAIIGTFALSMQFRYKSFLIGLTMAVAMLGAFLGQGPWLHLTTLLGSWRTTYILSSLIGLLLLIMWIFVGRFSQKYHLKVGFSDFKKTVVILLKSPVFIIMALYVGCLSSPQTAFSALWCPTFLQKAYDLTSQDAAYFTSVISLGGLLGGLLLGLIGDAFDKKFQIRLLFISGLIAVMNMLLILSGDISEDVLMLNLFILGFITNASVVVFSFMGSYFNKLPKATIQGTTNQFNMGGGPVFQMLVGYVVTTLSGGVSIEQTSVDHFTKSLSLMPISILMFSILLITLLPIIKARSLTKEQKKILDLHM</sequence>
<feature type="transmembrane region" description="Helical" evidence="5">
    <location>
        <begin position="101"/>
        <end position="124"/>
    </location>
</feature>
<dbReference type="SUPFAM" id="SSF103473">
    <property type="entry name" value="MFS general substrate transporter"/>
    <property type="match status" value="1"/>
</dbReference>
<dbReference type="OrthoDB" id="5620971at2"/>
<name>A0A220VFT4_9GAMM</name>
<dbReference type="GO" id="GO:0005886">
    <property type="term" value="C:plasma membrane"/>
    <property type="evidence" value="ECO:0007669"/>
    <property type="project" value="TreeGrafter"/>
</dbReference>
<dbReference type="EMBL" id="CP022356">
    <property type="protein sequence ID" value="ASK79225.1"/>
    <property type="molecule type" value="Genomic_DNA"/>
</dbReference>
<proteinExistence type="predicted"/>
<feature type="transmembrane region" description="Helical" evidence="5">
    <location>
        <begin position="131"/>
        <end position="151"/>
    </location>
</feature>
<dbReference type="PROSITE" id="PS50850">
    <property type="entry name" value="MFS"/>
    <property type="match status" value="1"/>
</dbReference>
<dbReference type="InterPro" id="IPR036259">
    <property type="entry name" value="MFS_trans_sf"/>
</dbReference>
<feature type="transmembrane region" description="Helical" evidence="5">
    <location>
        <begin position="281"/>
        <end position="299"/>
    </location>
</feature>
<feature type="transmembrane region" description="Helical" evidence="5">
    <location>
        <begin position="305"/>
        <end position="331"/>
    </location>
</feature>
<feature type="transmembrane region" description="Helical" evidence="5">
    <location>
        <begin position="54"/>
        <end position="70"/>
    </location>
</feature>
<keyword evidence="3 5" id="KW-1133">Transmembrane helix</keyword>
<feature type="transmembrane region" description="Helical" evidence="5">
    <location>
        <begin position="352"/>
        <end position="371"/>
    </location>
</feature>
<feature type="transmembrane region" description="Helical" evidence="5">
    <location>
        <begin position="77"/>
        <end position="95"/>
    </location>
</feature>
<dbReference type="GO" id="GO:0046943">
    <property type="term" value="F:carboxylic acid transmembrane transporter activity"/>
    <property type="evidence" value="ECO:0007669"/>
    <property type="project" value="TreeGrafter"/>
</dbReference>
<evidence type="ECO:0000256" key="4">
    <source>
        <dbReference type="ARBA" id="ARBA00023136"/>
    </source>
</evidence>
<dbReference type="RefSeq" id="WP_089074133.1">
    <property type="nucleotide sequence ID" value="NZ_CBCSAM010000002.1"/>
</dbReference>
<gene>
    <name evidence="7" type="ORF">CF386_09140</name>
</gene>
<dbReference type="AlphaFoldDB" id="A0A220VFT4"/>
<evidence type="ECO:0000256" key="1">
    <source>
        <dbReference type="ARBA" id="ARBA00004141"/>
    </source>
</evidence>
<feature type="transmembrane region" description="Helical" evidence="5">
    <location>
        <begin position="163"/>
        <end position="182"/>
    </location>
</feature>
<dbReference type="InterPro" id="IPR011701">
    <property type="entry name" value="MFS"/>
</dbReference>
<protein>
    <recommendedName>
        <fullName evidence="6">Major facilitator superfamily (MFS) profile domain-containing protein</fullName>
    </recommendedName>
</protein>
<dbReference type="Pfam" id="PF07690">
    <property type="entry name" value="MFS_1"/>
    <property type="match status" value="1"/>
</dbReference>
<comment type="subcellular location">
    <subcellularLocation>
        <location evidence="1">Membrane</location>
        <topology evidence="1">Multi-pass membrane protein</topology>
    </subcellularLocation>
</comment>
<keyword evidence="2 5" id="KW-0812">Transmembrane</keyword>
<dbReference type="KEGG" id="pmai:CF386_09140"/>
<keyword evidence="4 5" id="KW-0472">Membrane</keyword>
<dbReference type="InterPro" id="IPR020846">
    <property type="entry name" value="MFS_dom"/>
</dbReference>
<evidence type="ECO:0000256" key="3">
    <source>
        <dbReference type="ARBA" id="ARBA00022989"/>
    </source>
</evidence>
<reference evidence="7 8" key="1">
    <citation type="journal article" date="2016" name="Int. J. Syst. Evol. Microbiol.">
        <title>Paraphotobacterium marinum gen. nov., sp. nov., a member of the family Vibrionaceae, isolated from surface seawater.</title>
        <authorList>
            <person name="Huang Z."/>
            <person name="Dong C."/>
            <person name="Shao Z."/>
        </authorList>
    </citation>
    <scope>NUCLEOTIDE SEQUENCE [LARGE SCALE GENOMIC DNA]</scope>
    <source>
        <strain evidence="7 8">NSCS20N07D</strain>
    </source>
</reference>
<evidence type="ECO:0000256" key="2">
    <source>
        <dbReference type="ARBA" id="ARBA00022692"/>
    </source>
</evidence>
<feature type="transmembrane region" description="Helical" evidence="5">
    <location>
        <begin position="248"/>
        <end position="269"/>
    </location>
</feature>